<dbReference type="Proteomes" id="UP000022447">
    <property type="component" value="Unassembled WGS sequence"/>
</dbReference>
<dbReference type="Pfam" id="PF07722">
    <property type="entry name" value="Peptidase_C26"/>
    <property type="match status" value="1"/>
</dbReference>
<gene>
    <name evidence="1" type="ORF">OCH239_19035</name>
</gene>
<dbReference type="PATRIC" id="fig|1449350.3.peg.4167"/>
<name>X7E6U6_9RHOB</name>
<dbReference type="PANTHER" id="PTHR43235:SF1">
    <property type="entry name" value="GLUTAMINE AMIDOTRANSFERASE PB2B2.05-RELATED"/>
    <property type="match status" value="1"/>
</dbReference>
<evidence type="ECO:0000313" key="1">
    <source>
        <dbReference type="EMBL" id="ETX11687.1"/>
    </source>
</evidence>
<dbReference type="InterPro" id="IPR029062">
    <property type="entry name" value="Class_I_gatase-like"/>
</dbReference>
<comment type="caution">
    <text evidence="1">The sequence shown here is derived from an EMBL/GenBank/DDBJ whole genome shotgun (WGS) entry which is preliminary data.</text>
</comment>
<keyword evidence="1" id="KW-0315">Glutamine amidotransferase</keyword>
<dbReference type="CDD" id="cd01745">
    <property type="entry name" value="GATase1_2"/>
    <property type="match status" value="1"/>
</dbReference>
<dbReference type="AlphaFoldDB" id="X7E6U6"/>
<dbReference type="GO" id="GO:0005829">
    <property type="term" value="C:cytosol"/>
    <property type="evidence" value="ECO:0007669"/>
    <property type="project" value="TreeGrafter"/>
</dbReference>
<dbReference type="InterPro" id="IPR011697">
    <property type="entry name" value="Peptidase_C26"/>
</dbReference>
<dbReference type="STRING" id="1449350.OCH239_19035"/>
<keyword evidence="1" id="KW-0808">Transferase</keyword>
<reference evidence="1 2" key="1">
    <citation type="submission" date="2014-01" db="EMBL/GenBank/DDBJ databases">
        <title>Roseivivax halodurans JCM 10272 Genome Sequencing.</title>
        <authorList>
            <person name="Lai Q."/>
            <person name="Li G."/>
            <person name="Shao Z."/>
        </authorList>
    </citation>
    <scope>NUCLEOTIDE SEQUENCE [LARGE SCALE GENOMIC DNA]</scope>
    <source>
        <strain evidence="1 2">JCM 10272</strain>
    </source>
</reference>
<accession>X7E6U6</accession>
<sequence length="242" mass="26906">MTRPVVGVTVSRASGWRIFPLMWLNIRLAGGRAIKWRAGREVDLTSVDAVVIGGGDDIAPTLYGGEVRLGVRLDPSRDELESRLIREAFDRNLPVLGICRGAQMLNVVLGGDLHQEAYEVYHSRYMKTILPKKRVDVTEDSLLARTINVPCLRVNALHTQAVKRLGSGLQVAARDEGGMIQAIERTRDPFALGVQWHPEHLFYRRAHRRIFRALIEAAKAARRSERQLDAAEAEARLAASGG</sequence>
<dbReference type="GO" id="GO:0016740">
    <property type="term" value="F:transferase activity"/>
    <property type="evidence" value="ECO:0007669"/>
    <property type="project" value="UniProtKB-KW"/>
</dbReference>
<organism evidence="1 2">
    <name type="scientific">Roseivivax halodurans JCM 10272</name>
    <dbReference type="NCBI Taxonomy" id="1449350"/>
    <lineage>
        <taxon>Bacteria</taxon>
        <taxon>Pseudomonadati</taxon>
        <taxon>Pseudomonadota</taxon>
        <taxon>Alphaproteobacteria</taxon>
        <taxon>Rhodobacterales</taxon>
        <taxon>Roseobacteraceae</taxon>
        <taxon>Roseivivax</taxon>
    </lineage>
</organism>
<dbReference type="OrthoDB" id="9813383at2"/>
<dbReference type="InterPro" id="IPR044668">
    <property type="entry name" value="PuuD-like"/>
</dbReference>
<dbReference type="GO" id="GO:0033969">
    <property type="term" value="F:gamma-glutamyl-gamma-aminobutyrate hydrolase activity"/>
    <property type="evidence" value="ECO:0007669"/>
    <property type="project" value="TreeGrafter"/>
</dbReference>
<dbReference type="RefSeq" id="WP_037267196.1">
    <property type="nucleotide sequence ID" value="NZ_JALZ01000069.1"/>
</dbReference>
<dbReference type="GO" id="GO:0006598">
    <property type="term" value="P:polyamine catabolic process"/>
    <property type="evidence" value="ECO:0007669"/>
    <property type="project" value="TreeGrafter"/>
</dbReference>
<keyword evidence="2" id="KW-1185">Reference proteome</keyword>
<dbReference type="PROSITE" id="PS51273">
    <property type="entry name" value="GATASE_TYPE_1"/>
    <property type="match status" value="1"/>
</dbReference>
<dbReference type="SUPFAM" id="SSF52317">
    <property type="entry name" value="Class I glutamine amidotransferase-like"/>
    <property type="match status" value="1"/>
</dbReference>
<dbReference type="PANTHER" id="PTHR43235">
    <property type="entry name" value="GLUTAMINE AMIDOTRANSFERASE PB2B2.05-RELATED"/>
    <property type="match status" value="1"/>
</dbReference>
<protein>
    <submittedName>
        <fullName evidence="1">Glutamine amidotransferase</fullName>
    </submittedName>
</protein>
<dbReference type="Gene3D" id="3.40.50.880">
    <property type="match status" value="1"/>
</dbReference>
<dbReference type="EMBL" id="JALZ01000069">
    <property type="protein sequence ID" value="ETX11687.1"/>
    <property type="molecule type" value="Genomic_DNA"/>
</dbReference>
<dbReference type="eggNOG" id="COG2071">
    <property type="taxonomic scope" value="Bacteria"/>
</dbReference>
<proteinExistence type="predicted"/>
<evidence type="ECO:0000313" key="2">
    <source>
        <dbReference type="Proteomes" id="UP000022447"/>
    </source>
</evidence>